<dbReference type="CDD" id="cd01949">
    <property type="entry name" value="GGDEF"/>
    <property type="match status" value="1"/>
</dbReference>
<reference evidence="4" key="1">
    <citation type="submission" date="2020-04" db="EMBL/GenBank/DDBJ databases">
        <authorList>
            <person name="Zhang T."/>
        </authorList>
    </citation>
    <scope>NUCLEOTIDE SEQUENCE</scope>
    <source>
        <strain evidence="4">HKST-UBA02</strain>
    </source>
</reference>
<organism evidence="4 5">
    <name type="scientific">Eiseniibacteriota bacterium</name>
    <dbReference type="NCBI Taxonomy" id="2212470"/>
    <lineage>
        <taxon>Bacteria</taxon>
        <taxon>Candidatus Eiseniibacteriota</taxon>
    </lineage>
</organism>
<dbReference type="Gene3D" id="3.20.20.450">
    <property type="entry name" value="EAL domain"/>
    <property type="match status" value="1"/>
</dbReference>
<sequence>MTSGSPDRAETGDRVPGTDASLDAQDGFGPTSENRRSWRLLVVGKDGDGKMDRELDTALGARHVLVRTESMPLPADVRQNFDAVLLLLGEPSRSGLHWITRTHAAAPSLPLVALLPEGFGHLGPAAVQCGAQDAMTVDRISACICASLEKAMERSHRTARLELEVSHDELTGLPRRRLFLEQIASEIERSRRDSSYSFAVALLNLDRFKLINDSLGPSYGDQLLVALARRMSRCLRPDDVIARLGGGEFAILVRRLESDNHGPSLCQSLQRETTAPFIFGGHEVFTTASLGIVTNTVQCLDPEDYLRDAGIALHNAKAEGNGRYRVYDVKMHEAAKLRFRREMELRQSITQKDFRLYYQPIIDLPTGRLQGFEALLRWEHPHEGMIPPDQFIPVAEETGLIVPIERWVLRHGCDQLRQWRRLLPPEMGLHLHINLSGKHLGRPELAAELGSIVREMEIDPQWICLEITESSIVQNHDEAMELLARMRDLGCTLSVDDFGTGYSSLSCLQTYPLDTLKIDRSFVMSLGPDDGSRLLVRSILALAHGFGLDTVAEGIETEDQLRELREMGCARGQGYLISRPVDRVRATEIVEAAAKGTILIPASTKRKAA</sequence>
<dbReference type="PANTHER" id="PTHR33121">
    <property type="entry name" value="CYCLIC DI-GMP PHOSPHODIESTERASE PDEF"/>
    <property type="match status" value="1"/>
</dbReference>
<dbReference type="PROSITE" id="PS50887">
    <property type="entry name" value="GGDEF"/>
    <property type="match status" value="1"/>
</dbReference>
<evidence type="ECO:0000256" key="1">
    <source>
        <dbReference type="SAM" id="MobiDB-lite"/>
    </source>
</evidence>
<evidence type="ECO:0000313" key="4">
    <source>
        <dbReference type="EMBL" id="MCA9758806.1"/>
    </source>
</evidence>
<comment type="caution">
    <text evidence="4">The sequence shown here is derived from an EMBL/GenBank/DDBJ whole genome shotgun (WGS) entry which is preliminary data.</text>
</comment>
<dbReference type="InterPro" id="IPR050706">
    <property type="entry name" value="Cyclic-di-GMP_PDE-like"/>
</dbReference>
<protein>
    <submittedName>
        <fullName evidence="4">Bifunctional diguanylate cyclase/phosphodiesterase</fullName>
    </submittedName>
</protein>
<dbReference type="GO" id="GO:0071111">
    <property type="term" value="F:cyclic-guanylate-specific phosphodiesterase activity"/>
    <property type="evidence" value="ECO:0007669"/>
    <property type="project" value="InterPro"/>
</dbReference>
<feature type="domain" description="GGDEF" evidence="3">
    <location>
        <begin position="196"/>
        <end position="329"/>
    </location>
</feature>
<dbReference type="SMART" id="SM00052">
    <property type="entry name" value="EAL"/>
    <property type="match status" value="1"/>
</dbReference>
<dbReference type="EMBL" id="JAGQHS010000214">
    <property type="protein sequence ID" value="MCA9758806.1"/>
    <property type="molecule type" value="Genomic_DNA"/>
</dbReference>
<dbReference type="InterPro" id="IPR000160">
    <property type="entry name" value="GGDEF_dom"/>
</dbReference>
<accession>A0A956NHS1</accession>
<dbReference type="InterPro" id="IPR001633">
    <property type="entry name" value="EAL_dom"/>
</dbReference>
<name>A0A956NHS1_UNCEI</name>
<dbReference type="InterPro" id="IPR029787">
    <property type="entry name" value="Nucleotide_cyclase"/>
</dbReference>
<dbReference type="SUPFAM" id="SSF55073">
    <property type="entry name" value="Nucleotide cyclase"/>
    <property type="match status" value="1"/>
</dbReference>
<dbReference type="SUPFAM" id="SSF141868">
    <property type="entry name" value="EAL domain-like"/>
    <property type="match status" value="1"/>
</dbReference>
<gene>
    <name evidence="4" type="ORF">KDA27_23635</name>
</gene>
<dbReference type="Proteomes" id="UP000739538">
    <property type="component" value="Unassembled WGS sequence"/>
</dbReference>
<dbReference type="Gene3D" id="3.30.70.270">
    <property type="match status" value="1"/>
</dbReference>
<dbReference type="InterPro" id="IPR035919">
    <property type="entry name" value="EAL_sf"/>
</dbReference>
<dbReference type="AlphaFoldDB" id="A0A956NHS1"/>
<evidence type="ECO:0000259" key="3">
    <source>
        <dbReference type="PROSITE" id="PS50887"/>
    </source>
</evidence>
<dbReference type="PANTHER" id="PTHR33121:SF70">
    <property type="entry name" value="SIGNALING PROTEIN YKOW"/>
    <property type="match status" value="1"/>
</dbReference>
<evidence type="ECO:0000313" key="5">
    <source>
        <dbReference type="Proteomes" id="UP000739538"/>
    </source>
</evidence>
<feature type="domain" description="EAL" evidence="2">
    <location>
        <begin position="338"/>
        <end position="594"/>
    </location>
</feature>
<dbReference type="SMART" id="SM00267">
    <property type="entry name" value="GGDEF"/>
    <property type="match status" value="1"/>
</dbReference>
<dbReference type="Pfam" id="PF00563">
    <property type="entry name" value="EAL"/>
    <property type="match status" value="1"/>
</dbReference>
<evidence type="ECO:0000259" key="2">
    <source>
        <dbReference type="PROSITE" id="PS50883"/>
    </source>
</evidence>
<dbReference type="InterPro" id="IPR043128">
    <property type="entry name" value="Rev_trsase/Diguanyl_cyclase"/>
</dbReference>
<feature type="region of interest" description="Disordered" evidence="1">
    <location>
        <begin position="1"/>
        <end position="33"/>
    </location>
</feature>
<dbReference type="Pfam" id="PF00990">
    <property type="entry name" value="GGDEF"/>
    <property type="match status" value="1"/>
</dbReference>
<reference evidence="4" key="2">
    <citation type="journal article" date="2021" name="Microbiome">
        <title>Successional dynamics and alternative stable states in a saline activated sludge microbial community over 9 years.</title>
        <authorList>
            <person name="Wang Y."/>
            <person name="Ye J."/>
            <person name="Ju F."/>
            <person name="Liu L."/>
            <person name="Boyd J.A."/>
            <person name="Deng Y."/>
            <person name="Parks D.H."/>
            <person name="Jiang X."/>
            <person name="Yin X."/>
            <person name="Woodcroft B.J."/>
            <person name="Tyson G.W."/>
            <person name="Hugenholtz P."/>
            <person name="Polz M.F."/>
            <person name="Zhang T."/>
        </authorList>
    </citation>
    <scope>NUCLEOTIDE SEQUENCE</scope>
    <source>
        <strain evidence="4">HKST-UBA02</strain>
    </source>
</reference>
<dbReference type="PROSITE" id="PS50883">
    <property type="entry name" value="EAL"/>
    <property type="match status" value="1"/>
</dbReference>
<dbReference type="CDD" id="cd01948">
    <property type="entry name" value="EAL"/>
    <property type="match status" value="1"/>
</dbReference>
<dbReference type="NCBIfam" id="TIGR00254">
    <property type="entry name" value="GGDEF"/>
    <property type="match status" value="1"/>
</dbReference>
<proteinExistence type="predicted"/>